<keyword evidence="2 6" id="KW-0812">Transmembrane</keyword>
<dbReference type="GO" id="GO:0016020">
    <property type="term" value="C:membrane"/>
    <property type="evidence" value="ECO:0007669"/>
    <property type="project" value="UniProtKB-SubCell"/>
</dbReference>
<feature type="transmembrane region" description="Helical" evidence="6">
    <location>
        <begin position="220"/>
        <end position="239"/>
    </location>
</feature>
<evidence type="ECO:0000256" key="3">
    <source>
        <dbReference type="ARBA" id="ARBA00022989"/>
    </source>
</evidence>
<protein>
    <recommendedName>
        <fullName evidence="7">Rhodopsin domain-containing protein</fullName>
    </recommendedName>
</protein>
<dbReference type="AlphaFoldDB" id="A0AA35MD47"/>
<gene>
    <name evidence="8" type="ORF">CCHLO57077_00009414</name>
</gene>
<feature type="transmembrane region" description="Helical" evidence="6">
    <location>
        <begin position="38"/>
        <end position="57"/>
    </location>
</feature>
<comment type="caution">
    <text evidence="8">The sequence shown here is derived from an EMBL/GenBank/DDBJ whole genome shotgun (WGS) entry which is preliminary data.</text>
</comment>
<comment type="similarity">
    <text evidence="5">Belongs to the SAT4 family.</text>
</comment>
<evidence type="ECO:0000256" key="1">
    <source>
        <dbReference type="ARBA" id="ARBA00004141"/>
    </source>
</evidence>
<dbReference type="EMBL" id="CABFNP030001256">
    <property type="protein sequence ID" value="CAI6094569.1"/>
    <property type="molecule type" value="Genomic_DNA"/>
</dbReference>
<feature type="transmembrane region" description="Helical" evidence="6">
    <location>
        <begin position="184"/>
        <end position="208"/>
    </location>
</feature>
<feature type="domain" description="Rhodopsin" evidence="7">
    <location>
        <begin position="26"/>
        <end position="306"/>
    </location>
</feature>
<feature type="transmembrane region" description="Helical" evidence="6">
    <location>
        <begin position="259"/>
        <end position="277"/>
    </location>
</feature>
<evidence type="ECO:0000256" key="2">
    <source>
        <dbReference type="ARBA" id="ARBA00022692"/>
    </source>
</evidence>
<organism evidence="8 9">
    <name type="scientific">Clonostachys chloroleuca</name>
    <dbReference type="NCBI Taxonomy" id="1926264"/>
    <lineage>
        <taxon>Eukaryota</taxon>
        <taxon>Fungi</taxon>
        <taxon>Dikarya</taxon>
        <taxon>Ascomycota</taxon>
        <taxon>Pezizomycotina</taxon>
        <taxon>Sordariomycetes</taxon>
        <taxon>Hypocreomycetidae</taxon>
        <taxon>Hypocreales</taxon>
        <taxon>Bionectriaceae</taxon>
        <taxon>Clonostachys</taxon>
    </lineage>
</organism>
<reference evidence="8" key="1">
    <citation type="submission" date="2023-01" db="EMBL/GenBank/DDBJ databases">
        <authorList>
            <person name="Piombo E."/>
        </authorList>
    </citation>
    <scope>NUCLEOTIDE SEQUENCE</scope>
</reference>
<evidence type="ECO:0000256" key="4">
    <source>
        <dbReference type="ARBA" id="ARBA00023136"/>
    </source>
</evidence>
<dbReference type="PANTHER" id="PTHR33048">
    <property type="entry name" value="PTH11-LIKE INTEGRAL MEMBRANE PROTEIN (AFU_ORTHOLOGUE AFUA_5G11245)"/>
    <property type="match status" value="1"/>
</dbReference>
<evidence type="ECO:0000313" key="9">
    <source>
        <dbReference type="Proteomes" id="UP001160390"/>
    </source>
</evidence>
<dbReference type="Pfam" id="PF20684">
    <property type="entry name" value="Fung_rhodopsin"/>
    <property type="match status" value="1"/>
</dbReference>
<evidence type="ECO:0000313" key="8">
    <source>
        <dbReference type="EMBL" id="CAI6094569.1"/>
    </source>
</evidence>
<evidence type="ECO:0000256" key="5">
    <source>
        <dbReference type="ARBA" id="ARBA00038359"/>
    </source>
</evidence>
<feature type="transmembrane region" description="Helical" evidence="6">
    <location>
        <begin position="6"/>
        <end position="26"/>
    </location>
</feature>
<keyword evidence="3 6" id="KW-1133">Transmembrane helix</keyword>
<dbReference type="Proteomes" id="UP001160390">
    <property type="component" value="Unassembled WGS sequence"/>
</dbReference>
<dbReference type="InterPro" id="IPR049326">
    <property type="entry name" value="Rhodopsin_dom_fungi"/>
</dbReference>
<comment type="subcellular location">
    <subcellularLocation>
        <location evidence="1">Membrane</location>
        <topology evidence="1">Multi-pass membrane protein</topology>
    </subcellularLocation>
</comment>
<sequence length="367" mass="41858">MAGFVPNILGATITTFAVALLALILRMVALDLTRRPPFYDDYLCIFAFVNFCIWLLHDNIDMYCHRFLFTSAMIRTFQYYLGQFLPNVDQDKLDFILEKSRQLLWIIELTYAASIASSKFSVLCFFWNIFNRSSIRWPIIILFLASSLWVIVRTFIVIFQCTPVPYIWDKSIQGGWCPIDISKFFFGTVLLHCIMDTVIVMLPIFPVLKMQLSMKRKAAILALFASGAIVVIASVFVLIESIKYDPHETEITYHVAPNMLWAAVEVNMAVFSSKMFYKTTILSTLRDVLVTSSPGCLPKLRPVLRRMAGHSVEIPSGSSTRPSVSLRMSQISILRTSPQLVRFKASFRRSNTHEQSTGSYGMRTTEV</sequence>
<name>A0AA35MD47_9HYPO</name>
<feature type="transmembrane region" description="Helical" evidence="6">
    <location>
        <begin position="139"/>
        <end position="159"/>
    </location>
</feature>
<proteinExistence type="inferred from homology"/>
<evidence type="ECO:0000259" key="7">
    <source>
        <dbReference type="Pfam" id="PF20684"/>
    </source>
</evidence>
<dbReference type="PANTHER" id="PTHR33048:SF47">
    <property type="entry name" value="INTEGRAL MEMBRANE PROTEIN-RELATED"/>
    <property type="match status" value="1"/>
</dbReference>
<keyword evidence="4 6" id="KW-0472">Membrane</keyword>
<dbReference type="InterPro" id="IPR052337">
    <property type="entry name" value="SAT4-like"/>
</dbReference>
<accession>A0AA35MD47</accession>
<feature type="transmembrane region" description="Helical" evidence="6">
    <location>
        <begin position="103"/>
        <end position="127"/>
    </location>
</feature>
<keyword evidence="9" id="KW-1185">Reference proteome</keyword>
<evidence type="ECO:0000256" key="6">
    <source>
        <dbReference type="SAM" id="Phobius"/>
    </source>
</evidence>